<dbReference type="Proteomes" id="UP000566819">
    <property type="component" value="Unassembled WGS sequence"/>
</dbReference>
<protein>
    <submittedName>
        <fullName evidence="2">Uncharacterized protein</fullName>
    </submittedName>
</protein>
<feature type="compositionally biased region" description="Basic and acidic residues" evidence="1">
    <location>
        <begin position="145"/>
        <end position="158"/>
    </location>
</feature>
<gene>
    <name evidence="2" type="ORF">G7Y89_g10385</name>
</gene>
<name>A0A8H4RCX4_9HELO</name>
<dbReference type="AlphaFoldDB" id="A0A8H4RCX4"/>
<dbReference type="EMBL" id="JAAMPI010000913">
    <property type="protein sequence ID" value="KAF4627770.1"/>
    <property type="molecule type" value="Genomic_DNA"/>
</dbReference>
<keyword evidence="3" id="KW-1185">Reference proteome</keyword>
<evidence type="ECO:0000256" key="1">
    <source>
        <dbReference type="SAM" id="MobiDB-lite"/>
    </source>
</evidence>
<sequence>MIRQRVDCHGKIYDLEPASELPGCKLSPSEIGVIKEGPVKKWMAAKREWDTKFASVKRKIQKTRAREMAKGYQQFSDGEVPPPSALAGRRKAGENLLEEKKKRSTGMSLWALWGSKHDEKTIEKEYDGEPETSVATAADGAGARALHDKETTKGKLMERPPPGSRSRSRRRAVTDEHQADMPSDIDENTSTADLLALKQRRQGESSDGHLLPNFMASESQPQPEILVHSPTNEGDDFDRKRPKAGGIAFPFSLAGHKASASMTTLASNSGVSPVEEVRVSEVRVSEVRESGLQGDGEDDNISDANGSISDAQKVNEDTNGIESRGKGKENGDMVLPESKGKAVENGEVVSAQRPPLESFVTAMEVLPSTPDT</sequence>
<evidence type="ECO:0000313" key="3">
    <source>
        <dbReference type="Proteomes" id="UP000566819"/>
    </source>
</evidence>
<comment type="caution">
    <text evidence="2">The sequence shown here is derived from an EMBL/GenBank/DDBJ whole genome shotgun (WGS) entry which is preliminary data.</text>
</comment>
<dbReference type="OrthoDB" id="2336090at2759"/>
<reference evidence="2 3" key="1">
    <citation type="submission" date="2020-03" db="EMBL/GenBank/DDBJ databases">
        <title>Draft Genome Sequence of Cudoniella acicularis.</title>
        <authorList>
            <person name="Buettner E."/>
            <person name="Kellner H."/>
        </authorList>
    </citation>
    <scope>NUCLEOTIDE SEQUENCE [LARGE SCALE GENOMIC DNA]</scope>
    <source>
        <strain evidence="2 3">DSM 108380</strain>
    </source>
</reference>
<evidence type="ECO:0000313" key="2">
    <source>
        <dbReference type="EMBL" id="KAF4627770.1"/>
    </source>
</evidence>
<organism evidence="2 3">
    <name type="scientific">Cudoniella acicularis</name>
    <dbReference type="NCBI Taxonomy" id="354080"/>
    <lineage>
        <taxon>Eukaryota</taxon>
        <taxon>Fungi</taxon>
        <taxon>Dikarya</taxon>
        <taxon>Ascomycota</taxon>
        <taxon>Pezizomycotina</taxon>
        <taxon>Leotiomycetes</taxon>
        <taxon>Helotiales</taxon>
        <taxon>Tricladiaceae</taxon>
        <taxon>Cudoniella</taxon>
    </lineage>
</organism>
<feature type="region of interest" description="Disordered" evidence="1">
    <location>
        <begin position="285"/>
        <end position="350"/>
    </location>
</feature>
<accession>A0A8H4RCX4</accession>
<proteinExistence type="predicted"/>
<feature type="region of interest" description="Disordered" evidence="1">
    <location>
        <begin position="119"/>
        <end position="243"/>
    </location>
</feature>
<feature type="compositionally biased region" description="Polar residues" evidence="1">
    <location>
        <begin position="302"/>
        <end position="321"/>
    </location>
</feature>
<feature type="compositionally biased region" description="Low complexity" evidence="1">
    <location>
        <begin position="135"/>
        <end position="144"/>
    </location>
</feature>
<feature type="region of interest" description="Disordered" evidence="1">
    <location>
        <begin position="67"/>
        <end position="101"/>
    </location>
</feature>
<feature type="compositionally biased region" description="Basic and acidic residues" evidence="1">
    <location>
        <begin position="91"/>
        <end position="101"/>
    </location>
</feature>